<dbReference type="AlphaFoldDB" id="A0A8C0G3K7"/>
<organism evidence="2 3">
    <name type="scientific">Chelonoidis abingdonii</name>
    <name type="common">Abingdon island giant tortoise</name>
    <name type="synonym">Testudo abingdonii</name>
    <dbReference type="NCBI Taxonomy" id="106734"/>
    <lineage>
        <taxon>Eukaryota</taxon>
        <taxon>Metazoa</taxon>
        <taxon>Chordata</taxon>
        <taxon>Craniata</taxon>
        <taxon>Vertebrata</taxon>
        <taxon>Euteleostomi</taxon>
        <taxon>Archelosauria</taxon>
        <taxon>Testudinata</taxon>
        <taxon>Testudines</taxon>
        <taxon>Cryptodira</taxon>
        <taxon>Durocryptodira</taxon>
        <taxon>Testudinoidea</taxon>
        <taxon>Testudinidae</taxon>
        <taxon>Chelonoidis</taxon>
    </lineage>
</organism>
<keyword evidence="3" id="KW-1185">Reference proteome</keyword>
<dbReference type="GO" id="GO:0005886">
    <property type="term" value="C:plasma membrane"/>
    <property type="evidence" value="ECO:0007669"/>
    <property type="project" value="TreeGrafter"/>
</dbReference>
<dbReference type="PANTHER" id="PTHR46746">
    <property type="entry name" value="KILLER CELL LECTIN-LIKE RECEPTOR SUBFAMILY F MEMBER 2"/>
    <property type="match status" value="1"/>
</dbReference>
<protein>
    <recommendedName>
        <fullName evidence="4">C-type lectin domain-containing protein</fullName>
    </recommendedName>
</protein>
<dbReference type="Gene3D" id="3.10.100.10">
    <property type="entry name" value="Mannose-Binding Protein A, subunit A"/>
    <property type="match status" value="1"/>
</dbReference>
<reference evidence="2" key="2">
    <citation type="submission" date="2025-09" db="UniProtKB">
        <authorList>
            <consortium name="Ensembl"/>
        </authorList>
    </citation>
    <scope>IDENTIFICATION</scope>
</reference>
<dbReference type="InterPro" id="IPR051379">
    <property type="entry name" value="C-type_Lectin_Receptor_IMM"/>
</dbReference>
<dbReference type="Ensembl" id="ENSCABT00000003211.1">
    <property type="protein sequence ID" value="ENSCABP00000002967.1"/>
    <property type="gene ID" value="ENSCABG00000002280.1"/>
</dbReference>
<dbReference type="PANTHER" id="PTHR46746:SF3">
    <property type="entry name" value="C-TYPE LECTIN DOMAIN-CONTAINING PROTEIN-RELATED"/>
    <property type="match status" value="1"/>
</dbReference>
<evidence type="ECO:0008006" key="4">
    <source>
        <dbReference type="Google" id="ProtNLM"/>
    </source>
</evidence>
<evidence type="ECO:0000256" key="1">
    <source>
        <dbReference type="ARBA" id="ARBA00022734"/>
    </source>
</evidence>
<sequence length="166" mass="18825">MATKNKTGMILRVFDCEAGNQKMIVLFPPEMSCTLCPSNWQRMGDDTCYYISSGKKTWEESRNFCASQNSTLLMIKDKQKLVCSPVQPSFLLYFCVTFRSLHKTENIFWLTPFAVLTSPLHFLNHAVVMIHGSSALDTTSCLLQGEVVDQCSNKNCCPSGYWRNQV</sequence>
<proteinExistence type="predicted"/>
<dbReference type="GO" id="GO:0030246">
    <property type="term" value="F:carbohydrate binding"/>
    <property type="evidence" value="ECO:0007669"/>
    <property type="project" value="UniProtKB-KW"/>
</dbReference>
<dbReference type="SUPFAM" id="SSF56436">
    <property type="entry name" value="C-type lectin-like"/>
    <property type="match status" value="1"/>
</dbReference>
<name>A0A8C0G3K7_CHEAB</name>
<keyword evidence="1" id="KW-0430">Lectin</keyword>
<evidence type="ECO:0000313" key="3">
    <source>
        <dbReference type="Proteomes" id="UP000694404"/>
    </source>
</evidence>
<accession>A0A8C0G3K7</accession>
<dbReference type="Proteomes" id="UP000694404">
    <property type="component" value="Unplaced"/>
</dbReference>
<evidence type="ECO:0000313" key="2">
    <source>
        <dbReference type="Ensembl" id="ENSCABP00000002967.1"/>
    </source>
</evidence>
<dbReference type="GeneTree" id="ENSGT00950000185394"/>
<dbReference type="InterPro" id="IPR016186">
    <property type="entry name" value="C-type_lectin-like/link_sf"/>
</dbReference>
<reference evidence="2" key="1">
    <citation type="submission" date="2025-08" db="UniProtKB">
        <authorList>
            <consortium name="Ensembl"/>
        </authorList>
    </citation>
    <scope>IDENTIFICATION</scope>
</reference>
<dbReference type="InterPro" id="IPR016187">
    <property type="entry name" value="CTDL_fold"/>
</dbReference>